<accession>A0A3B0WSQ3</accession>
<name>A0A3B0WSQ3_9ZZZZ</name>
<proteinExistence type="predicted"/>
<gene>
    <name evidence="1" type="ORF">MNBD_GAMMA11-163</name>
</gene>
<dbReference type="AlphaFoldDB" id="A0A3B0WSQ3"/>
<dbReference type="PROSITE" id="PS51257">
    <property type="entry name" value="PROKAR_LIPOPROTEIN"/>
    <property type="match status" value="1"/>
</dbReference>
<sequence length="312" mass="33247">MRQSKAASIRGCFISGLLLLSACSSSDSTTGQLTGQPTGQEVTHTTLNGTWETGCIVDAGTSLTVSDVYLNGARTTEKVFYSDVLCSTISSMETTNANYILGTDIAIDVSVTGLSTATSIEFEPDNSSSPAPFFDLIAIKVDTITELYTGDLSSPATDGSSPAKKPVQLKALSSAIKHENLAEVVSVETSGTERNYTITVGVLSPDTGCNQYADWWEIVSESGELIYRRVLRHSHIDEQPFARAGEESVDISNNQIVIIRAHMNAHASDDNSGYGIKTYKGSINNGFAAFETAQNFAADLATQAPLPLSCLF</sequence>
<reference evidence="1" key="1">
    <citation type="submission" date="2018-06" db="EMBL/GenBank/DDBJ databases">
        <authorList>
            <person name="Zhirakovskaya E."/>
        </authorList>
    </citation>
    <scope>NUCLEOTIDE SEQUENCE</scope>
</reference>
<evidence type="ECO:0008006" key="2">
    <source>
        <dbReference type="Google" id="ProtNLM"/>
    </source>
</evidence>
<protein>
    <recommendedName>
        <fullName evidence="2">Lipoprotein</fullName>
    </recommendedName>
</protein>
<organism evidence="1">
    <name type="scientific">hydrothermal vent metagenome</name>
    <dbReference type="NCBI Taxonomy" id="652676"/>
    <lineage>
        <taxon>unclassified sequences</taxon>
        <taxon>metagenomes</taxon>
        <taxon>ecological metagenomes</taxon>
    </lineage>
</organism>
<dbReference type="EMBL" id="UOFG01000037">
    <property type="protein sequence ID" value="VAW58441.1"/>
    <property type="molecule type" value="Genomic_DNA"/>
</dbReference>
<evidence type="ECO:0000313" key="1">
    <source>
        <dbReference type="EMBL" id="VAW58441.1"/>
    </source>
</evidence>